<accession>A0ABT8CUD2</accession>
<keyword evidence="2" id="KW-1185">Reference proteome</keyword>
<dbReference type="EMBL" id="JAUFQU010000001">
    <property type="protein sequence ID" value="MDN3708122.1"/>
    <property type="molecule type" value="Genomic_DNA"/>
</dbReference>
<dbReference type="RefSeq" id="WP_290364004.1">
    <property type="nucleotide sequence ID" value="NZ_JAUFQU010000001.1"/>
</dbReference>
<evidence type="ECO:0000313" key="2">
    <source>
        <dbReference type="Proteomes" id="UP001242368"/>
    </source>
</evidence>
<gene>
    <name evidence="1" type="ORF">QW060_13505</name>
</gene>
<protein>
    <submittedName>
        <fullName evidence="1">Uncharacterized protein</fullName>
    </submittedName>
</protein>
<comment type="caution">
    <text evidence="1">The sequence shown here is derived from an EMBL/GenBank/DDBJ whole genome shotgun (WGS) entry which is preliminary data.</text>
</comment>
<proteinExistence type="predicted"/>
<name>A0ABT8CUD2_9FLAO</name>
<organism evidence="1 2">
    <name type="scientific">Paenimyroides ceti</name>
    <dbReference type="NCBI Taxonomy" id="395087"/>
    <lineage>
        <taxon>Bacteria</taxon>
        <taxon>Pseudomonadati</taxon>
        <taxon>Bacteroidota</taxon>
        <taxon>Flavobacteriia</taxon>
        <taxon>Flavobacteriales</taxon>
        <taxon>Flavobacteriaceae</taxon>
        <taxon>Paenimyroides</taxon>
    </lineage>
</organism>
<sequence length="47" mass="5821">MLYLPNDPPKLGKKKHFIQRKIWMKSSIKNEPFQSGFKRHYFYNTNY</sequence>
<evidence type="ECO:0000313" key="1">
    <source>
        <dbReference type="EMBL" id="MDN3708122.1"/>
    </source>
</evidence>
<reference evidence="2" key="1">
    <citation type="journal article" date="2019" name="Int. J. Syst. Evol. Microbiol.">
        <title>The Global Catalogue of Microorganisms (GCM) 10K type strain sequencing project: providing services to taxonomists for standard genome sequencing and annotation.</title>
        <authorList>
            <consortium name="The Broad Institute Genomics Platform"/>
            <consortium name="The Broad Institute Genome Sequencing Center for Infectious Disease"/>
            <person name="Wu L."/>
            <person name="Ma J."/>
        </authorList>
    </citation>
    <scope>NUCLEOTIDE SEQUENCE [LARGE SCALE GENOMIC DNA]</scope>
    <source>
        <strain evidence="2">CECT 7184</strain>
    </source>
</reference>
<dbReference type="Proteomes" id="UP001242368">
    <property type="component" value="Unassembled WGS sequence"/>
</dbReference>